<dbReference type="KEGG" id="abas:ACPOL_0962"/>
<dbReference type="Pfam" id="PF12796">
    <property type="entry name" value="Ank_2"/>
    <property type="match status" value="1"/>
</dbReference>
<dbReference type="EMBL" id="CP030840">
    <property type="protein sequence ID" value="AXC10313.1"/>
    <property type="molecule type" value="Genomic_DNA"/>
</dbReference>
<dbReference type="PANTHER" id="PTHR24171">
    <property type="entry name" value="ANKYRIN REPEAT DOMAIN-CONTAINING PROTEIN 39-RELATED"/>
    <property type="match status" value="1"/>
</dbReference>
<reference evidence="4 5" key="1">
    <citation type="journal article" date="2018" name="Front. Microbiol.">
        <title>Hydrolytic Capabilities as a Key to Environmental Success: Chitinolytic and Cellulolytic Acidobacteria From Acidic Sub-arctic Soils and Boreal Peatlands.</title>
        <authorList>
            <person name="Belova S.E."/>
            <person name="Ravin N.V."/>
            <person name="Pankratov T.A."/>
            <person name="Rakitin A.L."/>
            <person name="Ivanova A.A."/>
            <person name="Beletsky A.V."/>
            <person name="Mardanov A.V."/>
            <person name="Sinninghe Damste J.S."/>
            <person name="Dedysh S.N."/>
        </authorList>
    </citation>
    <scope>NUCLEOTIDE SEQUENCE [LARGE SCALE GENOMIC DNA]</scope>
    <source>
        <strain evidence="4 5">SBC82</strain>
    </source>
</reference>
<keyword evidence="2 3" id="KW-0040">ANK repeat</keyword>
<dbReference type="SMART" id="SM00248">
    <property type="entry name" value="ANK"/>
    <property type="match status" value="1"/>
</dbReference>
<accession>A0A2Z5FU05</accession>
<keyword evidence="5" id="KW-1185">Reference proteome</keyword>
<dbReference type="Gene3D" id="1.25.40.20">
    <property type="entry name" value="Ankyrin repeat-containing domain"/>
    <property type="match status" value="1"/>
</dbReference>
<protein>
    <submittedName>
        <fullName evidence="4">Uncharacterized protein</fullName>
    </submittedName>
</protein>
<organism evidence="4 5">
    <name type="scientific">Acidisarcina polymorpha</name>
    <dbReference type="NCBI Taxonomy" id="2211140"/>
    <lineage>
        <taxon>Bacteria</taxon>
        <taxon>Pseudomonadati</taxon>
        <taxon>Acidobacteriota</taxon>
        <taxon>Terriglobia</taxon>
        <taxon>Terriglobales</taxon>
        <taxon>Acidobacteriaceae</taxon>
        <taxon>Acidisarcina</taxon>
    </lineage>
</organism>
<dbReference type="InterPro" id="IPR036770">
    <property type="entry name" value="Ankyrin_rpt-contain_sf"/>
</dbReference>
<keyword evidence="1" id="KW-0677">Repeat</keyword>
<evidence type="ECO:0000313" key="4">
    <source>
        <dbReference type="EMBL" id="AXC10313.1"/>
    </source>
</evidence>
<dbReference type="SUPFAM" id="SSF48403">
    <property type="entry name" value="Ankyrin repeat"/>
    <property type="match status" value="1"/>
</dbReference>
<dbReference type="PROSITE" id="PS50297">
    <property type="entry name" value="ANK_REP_REGION"/>
    <property type="match status" value="1"/>
</dbReference>
<feature type="repeat" description="ANK" evidence="3">
    <location>
        <begin position="23"/>
        <end position="55"/>
    </location>
</feature>
<gene>
    <name evidence="4" type="ORF">ACPOL_0962</name>
</gene>
<evidence type="ECO:0000256" key="1">
    <source>
        <dbReference type="ARBA" id="ARBA00022737"/>
    </source>
</evidence>
<dbReference type="AlphaFoldDB" id="A0A2Z5FU05"/>
<proteinExistence type="predicted"/>
<dbReference type="Proteomes" id="UP000253606">
    <property type="component" value="Chromosome"/>
</dbReference>
<evidence type="ECO:0000256" key="2">
    <source>
        <dbReference type="ARBA" id="ARBA00023043"/>
    </source>
</evidence>
<evidence type="ECO:0000313" key="5">
    <source>
        <dbReference type="Proteomes" id="UP000253606"/>
    </source>
</evidence>
<sequence>MGDAPMVRSLIDLGAYIRERDTRGSTPLTRAVLSKYKDVVAVLIAKGADVNALNGIGLTPLH</sequence>
<dbReference type="PROSITE" id="PS50088">
    <property type="entry name" value="ANK_REPEAT"/>
    <property type="match status" value="1"/>
</dbReference>
<dbReference type="InterPro" id="IPR002110">
    <property type="entry name" value="Ankyrin_rpt"/>
</dbReference>
<evidence type="ECO:0000256" key="3">
    <source>
        <dbReference type="PROSITE-ProRule" id="PRU00023"/>
    </source>
</evidence>
<name>A0A2Z5FU05_9BACT</name>